<feature type="transmembrane region" description="Helical" evidence="5">
    <location>
        <begin position="245"/>
        <end position="261"/>
    </location>
</feature>
<dbReference type="InterPro" id="IPR051533">
    <property type="entry name" value="WaaL-like"/>
</dbReference>
<feature type="transmembrane region" description="Helical" evidence="5">
    <location>
        <begin position="74"/>
        <end position="92"/>
    </location>
</feature>
<sequence length="413" mass="46687">MDNGIRISVSKLQQTLLMLFVLAPFLFPTGLQYSSSFAFFFDVILYYWRIAACGTSLLLFFYRSFKKQITLPTVLFFICICSLFFSTIIQHASISSFLSAWGGFFCFYVGAEIFLNKCPVLLCKVMKGWLEIIVIINLITLVVFPGGIPMDRIVYLGADSLYVWFWGFKNSICNLIIPYYAFSMTLNYLMQKKGRFPLLFPSVLSLVTAILSHSTTLLVSVIAIIVLLLLKNLKVIRTHINPRNMAVIGVCFSVLIVFFNIQNNFSWLIEGVLGKDLSLSNRTLLWGYALQDISRSPFFGYGVQTSTTFGLTRYALAFSHCHNAILTLLYQGGLISLISYGVFFVYSIFKSESDSVLGYDYGLLLFIQLIIHISGSITGVGLFLILILISNMNKLEMIRANHNSLERVNEKSH</sequence>
<keyword evidence="3 5" id="KW-1133">Transmembrane helix</keyword>
<keyword evidence="2 5" id="KW-0812">Transmembrane</keyword>
<dbReference type="Proteomes" id="UP000633365">
    <property type="component" value="Unassembled WGS sequence"/>
</dbReference>
<keyword evidence="8" id="KW-1185">Reference proteome</keyword>
<gene>
    <name evidence="7" type="ORF">JKK62_01375</name>
</gene>
<dbReference type="PANTHER" id="PTHR37422">
    <property type="entry name" value="TEICHURONIC ACID BIOSYNTHESIS PROTEIN TUAE"/>
    <property type="match status" value="1"/>
</dbReference>
<evidence type="ECO:0000256" key="3">
    <source>
        <dbReference type="ARBA" id="ARBA00022989"/>
    </source>
</evidence>
<dbReference type="AlphaFoldDB" id="A0A934TZ53"/>
<keyword evidence="7" id="KW-0436">Ligase</keyword>
<proteinExistence type="predicted"/>
<feature type="transmembrane region" description="Helical" evidence="5">
    <location>
        <begin position="12"/>
        <end position="31"/>
    </location>
</feature>
<feature type="transmembrane region" description="Helical" evidence="5">
    <location>
        <begin position="128"/>
        <end position="149"/>
    </location>
</feature>
<evidence type="ECO:0000313" key="7">
    <source>
        <dbReference type="EMBL" id="MBK6087318.1"/>
    </source>
</evidence>
<comment type="subcellular location">
    <subcellularLocation>
        <location evidence="1">Membrane</location>
        <topology evidence="1">Multi-pass membrane protein</topology>
    </subcellularLocation>
</comment>
<feature type="transmembrane region" description="Helical" evidence="5">
    <location>
        <begin position="361"/>
        <end position="389"/>
    </location>
</feature>
<evidence type="ECO:0000259" key="6">
    <source>
        <dbReference type="Pfam" id="PF04932"/>
    </source>
</evidence>
<dbReference type="Pfam" id="PF04932">
    <property type="entry name" value="Wzy_C"/>
    <property type="match status" value="1"/>
</dbReference>
<reference evidence="7" key="1">
    <citation type="submission" date="2021-01" db="EMBL/GenBank/DDBJ databases">
        <title>Genome public.</title>
        <authorList>
            <person name="Liu C."/>
            <person name="Sun Q."/>
        </authorList>
    </citation>
    <scope>NUCLEOTIDE SEQUENCE</scope>
    <source>
        <strain evidence="7">M6</strain>
    </source>
</reference>
<feature type="transmembrane region" description="Helical" evidence="5">
    <location>
        <begin position="328"/>
        <end position="349"/>
    </location>
</feature>
<evidence type="ECO:0000256" key="4">
    <source>
        <dbReference type="ARBA" id="ARBA00023136"/>
    </source>
</evidence>
<keyword evidence="4 5" id="KW-0472">Membrane</keyword>
<protein>
    <submittedName>
        <fullName evidence="7">O-antigen ligase family protein</fullName>
    </submittedName>
</protein>
<organism evidence="7 8">
    <name type="scientific">Ruminococcus difficilis</name>
    <dbReference type="NCBI Taxonomy" id="2763069"/>
    <lineage>
        <taxon>Bacteria</taxon>
        <taxon>Bacillati</taxon>
        <taxon>Bacillota</taxon>
        <taxon>Clostridia</taxon>
        <taxon>Eubacteriales</taxon>
        <taxon>Oscillospiraceae</taxon>
        <taxon>Ruminococcus</taxon>
    </lineage>
</organism>
<feature type="domain" description="O-antigen ligase-related" evidence="6">
    <location>
        <begin position="202"/>
        <end position="340"/>
    </location>
</feature>
<accession>A0A934TZ53</accession>
<evidence type="ECO:0000256" key="5">
    <source>
        <dbReference type="SAM" id="Phobius"/>
    </source>
</evidence>
<dbReference type="GO" id="GO:0016020">
    <property type="term" value="C:membrane"/>
    <property type="evidence" value="ECO:0007669"/>
    <property type="project" value="UniProtKB-SubCell"/>
</dbReference>
<evidence type="ECO:0000256" key="2">
    <source>
        <dbReference type="ARBA" id="ARBA00022692"/>
    </source>
</evidence>
<dbReference type="InterPro" id="IPR007016">
    <property type="entry name" value="O-antigen_ligase-rel_domated"/>
</dbReference>
<feature type="transmembrane region" description="Helical" evidence="5">
    <location>
        <begin position="98"/>
        <end position="116"/>
    </location>
</feature>
<feature type="transmembrane region" description="Helical" evidence="5">
    <location>
        <begin position="161"/>
        <end position="182"/>
    </location>
</feature>
<dbReference type="EMBL" id="JAEQMG010000023">
    <property type="protein sequence ID" value="MBK6087318.1"/>
    <property type="molecule type" value="Genomic_DNA"/>
</dbReference>
<feature type="transmembrane region" description="Helical" evidence="5">
    <location>
        <begin position="37"/>
        <end position="62"/>
    </location>
</feature>
<evidence type="ECO:0000313" key="8">
    <source>
        <dbReference type="Proteomes" id="UP000633365"/>
    </source>
</evidence>
<comment type="caution">
    <text evidence="7">The sequence shown here is derived from an EMBL/GenBank/DDBJ whole genome shotgun (WGS) entry which is preliminary data.</text>
</comment>
<name>A0A934TZ53_9FIRM</name>
<dbReference type="RefSeq" id="WP_201426627.1">
    <property type="nucleotide sequence ID" value="NZ_JAEQMG010000023.1"/>
</dbReference>
<evidence type="ECO:0000256" key="1">
    <source>
        <dbReference type="ARBA" id="ARBA00004141"/>
    </source>
</evidence>
<dbReference type="PANTHER" id="PTHR37422:SF13">
    <property type="entry name" value="LIPOPOLYSACCHARIDE BIOSYNTHESIS PROTEIN PA4999-RELATED"/>
    <property type="match status" value="1"/>
</dbReference>
<dbReference type="GO" id="GO:0016874">
    <property type="term" value="F:ligase activity"/>
    <property type="evidence" value="ECO:0007669"/>
    <property type="project" value="UniProtKB-KW"/>
</dbReference>